<dbReference type="InterPro" id="IPR005801">
    <property type="entry name" value="ADC_synthase"/>
</dbReference>
<dbReference type="EMBL" id="MQVR01000033">
    <property type="protein sequence ID" value="OKL53950.1"/>
    <property type="molecule type" value="Genomic_DNA"/>
</dbReference>
<dbReference type="GO" id="GO:0008909">
    <property type="term" value="F:isochorismate synthase activity"/>
    <property type="evidence" value="ECO:0007669"/>
    <property type="project" value="UniProtKB-EC"/>
</dbReference>
<dbReference type="OrthoDB" id="9806579at2"/>
<dbReference type="NCBIfam" id="TIGR00543">
    <property type="entry name" value="isochor_syn"/>
    <property type="match status" value="1"/>
</dbReference>
<gene>
    <name evidence="7" type="ORF">BSZ39_06800</name>
</gene>
<organism evidence="7 8">
    <name type="scientific">Bowdeniella nasicola</name>
    <dbReference type="NCBI Taxonomy" id="208480"/>
    <lineage>
        <taxon>Bacteria</taxon>
        <taxon>Bacillati</taxon>
        <taxon>Actinomycetota</taxon>
        <taxon>Actinomycetes</taxon>
        <taxon>Actinomycetales</taxon>
        <taxon>Actinomycetaceae</taxon>
        <taxon>Bowdeniella</taxon>
    </lineage>
</organism>
<evidence type="ECO:0000256" key="4">
    <source>
        <dbReference type="ARBA" id="ARBA00023235"/>
    </source>
</evidence>
<evidence type="ECO:0000313" key="7">
    <source>
        <dbReference type="EMBL" id="OKL53950.1"/>
    </source>
</evidence>
<dbReference type="InterPro" id="IPR004561">
    <property type="entry name" value="IsoChor_synthase"/>
</dbReference>
<keyword evidence="4" id="KW-0413">Isomerase</keyword>
<accession>A0A1Q5Q2T4</accession>
<comment type="catalytic activity">
    <reaction evidence="1">
        <text>chorismate = isochorismate</text>
        <dbReference type="Rhea" id="RHEA:18985"/>
        <dbReference type="ChEBI" id="CHEBI:29748"/>
        <dbReference type="ChEBI" id="CHEBI:29780"/>
        <dbReference type="EC" id="5.4.4.2"/>
    </reaction>
</comment>
<reference evidence="8" key="1">
    <citation type="submission" date="2016-12" db="EMBL/GenBank/DDBJ databases">
        <authorList>
            <person name="Meng X."/>
        </authorList>
    </citation>
    <scope>NUCLEOTIDE SEQUENCE [LARGE SCALE GENOMIC DNA]</scope>
    <source>
        <strain evidence="8">DSM 19116</strain>
    </source>
</reference>
<protein>
    <recommendedName>
        <fullName evidence="3">isochorismate synthase</fullName>
        <ecNumber evidence="3">5.4.4.2</ecNumber>
    </recommendedName>
    <alternativeName>
        <fullName evidence="5">Isochorismate mutase</fullName>
    </alternativeName>
</protein>
<dbReference type="Proteomes" id="UP000185628">
    <property type="component" value="Unassembled WGS sequence"/>
</dbReference>
<evidence type="ECO:0000259" key="6">
    <source>
        <dbReference type="Pfam" id="PF00425"/>
    </source>
</evidence>
<name>A0A1Q5Q2T4_9ACTO</name>
<dbReference type="SUPFAM" id="SSF56322">
    <property type="entry name" value="ADC synthase"/>
    <property type="match status" value="1"/>
</dbReference>
<sequence>MPEPVMPDLAALTAKDKPTLWRHGSGSSAETIVGIGEYARFTASGPDRFESLQQQFSAFCSTLRTSGVRAFVSVTFSPVSRYSSVLIVPRVQWHISERGTRVIDLANGTDTILDLPPASPTAPPPAVAQHVLSRTEGDLTGEQFTAAVREAVTRIVAGELAKTVLARDEVIQLDGAVPVGALAQALTEAYPTCWTFYVDGLIGASPEMLVRVTNGEVRSRALAGSAPVTGDLDIDQAASDDLMTSAKDASEHAYAARSIIEVLRTIADVEVSDTHVLRLPTIMHLATDVTGFLTGEHSALQVAGLLHPSAAICGTPRDAAARVLAELEGFDRGPYSGPVGWVDDAGNGEFVIALRCALTEHRDEGDALRLYAGAGIVVGSDPQTELAETATKMLPMQRAIAQVLP</sequence>
<dbReference type="EC" id="5.4.4.2" evidence="3"/>
<dbReference type="InterPro" id="IPR015890">
    <property type="entry name" value="Chorismate_C"/>
</dbReference>
<dbReference type="RefSeq" id="WP_073716618.1">
    <property type="nucleotide sequence ID" value="NZ_MQVR01000033.1"/>
</dbReference>
<dbReference type="AlphaFoldDB" id="A0A1Q5Q2T4"/>
<evidence type="ECO:0000256" key="5">
    <source>
        <dbReference type="ARBA" id="ARBA00041564"/>
    </source>
</evidence>
<dbReference type="PANTHER" id="PTHR42839:SF2">
    <property type="entry name" value="ISOCHORISMATE SYNTHASE ENTC"/>
    <property type="match status" value="1"/>
</dbReference>
<dbReference type="PANTHER" id="PTHR42839">
    <property type="entry name" value="ISOCHORISMATE SYNTHASE ENTC"/>
    <property type="match status" value="1"/>
</dbReference>
<dbReference type="Pfam" id="PF00425">
    <property type="entry name" value="Chorismate_bind"/>
    <property type="match status" value="1"/>
</dbReference>
<evidence type="ECO:0000256" key="3">
    <source>
        <dbReference type="ARBA" id="ARBA00012824"/>
    </source>
</evidence>
<keyword evidence="8" id="KW-1185">Reference proteome</keyword>
<proteinExistence type="inferred from homology"/>
<dbReference type="Gene3D" id="3.60.120.10">
    <property type="entry name" value="Anthranilate synthase"/>
    <property type="match status" value="1"/>
</dbReference>
<evidence type="ECO:0000256" key="1">
    <source>
        <dbReference type="ARBA" id="ARBA00000799"/>
    </source>
</evidence>
<comment type="similarity">
    <text evidence="2">Belongs to the isochorismate synthase family.</text>
</comment>
<comment type="caution">
    <text evidence="7">The sequence shown here is derived from an EMBL/GenBank/DDBJ whole genome shotgun (WGS) entry which is preliminary data.</text>
</comment>
<evidence type="ECO:0000313" key="8">
    <source>
        <dbReference type="Proteomes" id="UP000185628"/>
    </source>
</evidence>
<feature type="domain" description="Chorismate-utilising enzyme C-terminal" evidence="6">
    <location>
        <begin position="142"/>
        <end position="392"/>
    </location>
</feature>
<evidence type="ECO:0000256" key="2">
    <source>
        <dbReference type="ARBA" id="ARBA00005297"/>
    </source>
</evidence>